<dbReference type="InterPro" id="IPR050709">
    <property type="entry name" value="Biotin_Carboxyl_Carrier/Decarb"/>
</dbReference>
<keyword evidence="5 8" id="KW-0443">Lipid metabolism</keyword>
<dbReference type="SUPFAM" id="SSF51230">
    <property type="entry name" value="Single hybrid motif"/>
    <property type="match status" value="1"/>
</dbReference>
<keyword evidence="4 8" id="KW-0276">Fatty acid metabolism</keyword>
<proteinExistence type="predicted"/>
<gene>
    <name evidence="10" type="primary">accB</name>
    <name evidence="10" type="ORF">SCTW_183</name>
</gene>
<feature type="domain" description="Lipoyl-binding" evidence="9">
    <location>
        <begin position="96"/>
        <end position="172"/>
    </location>
</feature>
<dbReference type="GO" id="GO:0009507">
    <property type="term" value="C:chloroplast"/>
    <property type="evidence" value="ECO:0007669"/>
    <property type="project" value="UniProtKB-SubCell"/>
</dbReference>
<keyword evidence="3 8" id="KW-0444">Lipid biosynthesis</keyword>
<protein>
    <recommendedName>
        <fullName evidence="2 8">Biotin carboxyl carrier protein of acetyl-CoA carboxylase</fullName>
    </recommendedName>
</protein>
<dbReference type="PANTHER" id="PTHR45266">
    <property type="entry name" value="OXALOACETATE DECARBOXYLASE ALPHA CHAIN"/>
    <property type="match status" value="1"/>
</dbReference>
<dbReference type="PROSITE" id="PS50968">
    <property type="entry name" value="BIOTINYL_LIPOYL"/>
    <property type="match status" value="1"/>
</dbReference>
<dbReference type="GO" id="GO:0003989">
    <property type="term" value="F:acetyl-CoA carboxylase activity"/>
    <property type="evidence" value="ECO:0007669"/>
    <property type="project" value="InterPro"/>
</dbReference>
<evidence type="ECO:0000256" key="5">
    <source>
        <dbReference type="ARBA" id="ARBA00023098"/>
    </source>
</evidence>
<dbReference type="GO" id="GO:0006633">
    <property type="term" value="P:fatty acid biosynthetic process"/>
    <property type="evidence" value="ECO:0007669"/>
    <property type="project" value="UniProtKB-KW"/>
</dbReference>
<dbReference type="Gene3D" id="2.40.50.100">
    <property type="match status" value="1"/>
</dbReference>
<evidence type="ECO:0000256" key="2">
    <source>
        <dbReference type="ARBA" id="ARBA00017562"/>
    </source>
</evidence>
<keyword evidence="6 8" id="KW-0275">Fatty acid biosynthesis</keyword>
<dbReference type="InterPro" id="IPR000089">
    <property type="entry name" value="Biotin_lipoyl"/>
</dbReference>
<keyword evidence="8" id="KW-0150">Chloroplast</keyword>
<evidence type="ECO:0000256" key="4">
    <source>
        <dbReference type="ARBA" id="ARBA00022832"/>
    </source>
</evidence>
<keyword evidence="7 8" id="KW-0092">Biotin</keyword>
<evidence type="ECO:0000256" key="3">
    <source>
        <dbReference type="ARBA" id="ARBA00022516"/>
    </source>
</evidence>
<evidence type="ECO:0000256" key="6">
    <source>
        <dbReference type="ARBA" id="ARBA00023160"/>
    </source>
</evidence>
<comment type="subcellular location">
    <subcellularLocation>
        <location evidence="8">Plastid</location>
        <location evidence="8">Chloroplast</location>
    </subcellularLocation>
</comment>
<dbReference type="PRINTS" id="PR01071">
    <property type="entry name" value="ACOABIOTINCC"/>
</dbReference>
<evidence type="ECO:0000259" key="9">
    <source>
        <dbReference type="PROSITE" id="PS50968"/>
    </source>
</evidence>
<dbReference type="PROSITE" id="PS00188">
    <property type="entry name" value="BIOTIN"/>
    <property type="match status" value="1"/>
</dbReference>
<comment type="function">
    <text evidence="8">This protein is a component of the acetyl coenzyme A carboxylase complex; first, biotin carboxylase catalyzes the carboxylation of the carrier protein and then the transcarboxylase transfers the carboxyl group to form malonyl-CoA.</text>
</comment>
<dbReference type="InterPro" id="IPR011053">
    <property type="entry name" value="Single_hybrid_motif"/>
</dbReference>
<reference evidence="10" key="1">
    <citation type="journal article" date="2023" name="J. Phycol.">
        <title>Revised classification of the Cyanidiophyceae based on plastid genome data with descriptions of the Cavernulicolales ord. nov. and Galdieriales ord. nov. (Rhodophyta).</title>
        <authorList>
            <person name="Park S.I."/>
            <person name="Cho C.H."/>
            <person name="Ciniglia C."/>
            <person name="Huang T.Y."/>
            <person name="Liu S.L."/>
            <person name="Bustamante D.E."/>
            <person name="Calderon M.S."/>
            <person name="Mansilla A."/>
            <person name="McDermott T."/>
            <person name="Andersen R.A."/>
            <person name="Yoon H.S."/>
        </authorList>
    </citation>
    <scope>NUCLEOTIDE SEQUENCE</scope>
</reference>
<evidence type="ECO:0000256" key="7">
    <source>
        <dbReference type="ARBA" id="ARBA00023267"/>
    </source>
</evidence>
<name>A0A9Y1I2B2_9RHOD</name>
<accession>A0A9Y1I2B2</accession>
<dbReference type="Pfam" id="PF00364">
    <property type="entry name" value="Biotin_lipoyl"/>
    <property type="match status" value="1"/>
</dbReference>
<dbReference type="InterPro" id="IPR001249">
    <property type="entry name" value="AcCoA_biotinCC"/>
</dbReference>
<sequence length="174" mass="19387">MKKSLFNELKRLITTVNESSLIKLDLKNKLFELTINKEEKKCTALPSTSYQFLSLPQAQIASTNDLSSTYSNISTKASTSPRIGQSENIKEEKETYIEIQSPMAGTFYEAASPGEAPFVKVGRKVSTNQTICIIEAMKLMNEIEAETNGEIVEILVKNGELVEYGKTLMKIKPL</sequence>
<geneLocation type="plastid" evidence="10"/>
<dbReference type="InterPro" id="IPR001882">
    <property type="entry name" value="Biotin_BS"/>
</dbReference>
<evidence type="ECO:0000313" key="10">
    <source>
        <dbReference type="EMBL" id="WDA98965.1"/>
    </source>
</evidence>
<dbReference type="AlphaFoldDB" id="A0A9Y1I2B2"/>
<evidence type="ECO:0000256" key="8">
    <source>
        <dbReference type="RuleBase" id="RU364072"/>
    </source>
</evidence>
<organism evidence="10">
    <name type="scientific">Sciadococcus taiwanensis</name>
    <dbReference type="NCBI Taxonomy" id="3028030"/>
    <lineage>
        <taxon>Eukaryota</taxon>
        <taxon>Rhodophyta</taxon>
        <taxon>Bangiophyceae</taxon>
        <taxon>Cavernulicolales</taxon>
        <taxon>Cavernulicolaceae</taxon>
        <taxon>Sciadococcus</taxon>
    </lineage>
</organism>
<dbReference type="EMBL" id="OP616811">
    <property type="protein sequence ID" value="WDA98965.1"/>
    <property type="molecule type" value="Genomic_DNA"/>
</dbReference>
<evidence type="ECO:0000256" key="1">
    <source>
        <dbReference type="ARBA" id="ARBA00005194"/>
    </source>
</evidence>
<comment type="pathway">
    <text evidence="1 8">Lipid metabolism; fatty acid biosynthesis.</text>
</comment>
<dbReference type="FunFam" id="2.40.50.100:FF:000003">
    <property type="entry name" value="Acetyl-CoA carboxylase biotin carboxyl carrier protein"/>
    <property type="match status" value="1"/>
</dbReference>
<dbReference type="CDD" id="cd06850">
    <property type="entry name" value="biotinyl_domain"/>
    <property type="match status" value="1"/>
</dbReference>
<dbReference type="NCBIfam" id="TIGR00531">
    <property type="entry name" value="BCCP"/>
    <property type="match status" value="1"/>
</dbReference>
<dbReference type="GO" id="GO:0009317">
    <property type="term" value="C:acetyl-CoA carboxylase complex"/>
    <property type="evidence" value="ECO:0007669"/>
    <property type="project" value="InterPro"/>
</dbReference>
<keyword evidence="8 10" id="KW-0934">Plastid</keyword>
<dbReference type="PANTHER" id="PTHR45266:SF3">
    <property type="entry name" value="OXALOACETATE DECARBOXYLASE ALPHA CHAIN"/>
    <property type="match status" value="1"/>
</dbReference>